<dbReference type="Pfam" id="PF12698">
    <property type="entry name" value="ABC2_membrane_3"/>
    <property type="match status" value="2"/>
</dbReference>
<feature type="transmembrane region" description="Helical" evidence="8">
    <location>
        <begin position="3413"/>
        <end position="3439"/>
    </location>
</feature>
<feature type="transmembrane region" description="Helical" evidence="8">
    <location>
        <begin position="2501"/>
        <end position="2524"/>
    </location>
</feature>
<evidence type="ECO:0000313" key="11">
    <source>
        <dbReference type="RefSeq" id="XP_067154833.1"/>
    </source>
</evidence>
<dbReference type="CDD" id="cd03263">
    <property type="entry name" value="ABC_subfamily_A"/>
    <property type="match status" value="2"/>
</dbReference>
<evidence type="ECO:0000256" key="8">
    <source>
        <dbReference type="SAM" id="Phobius"/>
    </source>
</evidence>
<feature type="domain" description="ABC transporter" evidence="9">
    <location>
        <begin position="2737"/>
        <end position="2968"/>
    </location>
</feature>
<name>A0ABM4EQ55_9AVES</name>
<dbReference type="Proteomes" id="UP001652627">
    <property type="component" value="Chromosome 6"/>
</dbReference>
<feature type="domain" description="ABC transporter" evidence="9">
    <location>
        <begin position="3644"/>
        <end position="3880"/>
    </location>
</feature>
<dbReference type="PROSITE" id="PS50893">
    <property type="entry name" value="ABC_TRANSPORTER_2"/>
    <property type="match status" value="2"/>
</dbReference>
<dbReference type="InterPro" id="IPR003593">
    <property type="entry name" value="AAA+_ATPase"/>
</dbReference>
<feature type="region of interest" description="Disordered" evidence="7">
    <location>
        <begin position="3960"/>
        <end position="3990"/>
    </location>
</feature>
<feature type="transmembrane region" description="Helical" evidence="8">
    <location>
        <begin position="2458"/>
        <end position="2480"/>
    </location>
</feature>
<dbReference type="Gene3D" id="3.40.50.300">
    <property type="entry name" value="P-loop containing nucleotide triphosphate hydrolases"/>
    <property type="match status" value="2"/>
</dbReference>
<dbReference type="PROSITE" id="PS00211">
    <property type="entry name" value="ABC_TRANSPORTER_1"/>
    <property type="match status" value="1"/>
</dbReference>
<dbReference type="PANTHER" id="PTHR19229">
    <property type="entry name" value="ATP-BINDING CASSETTE TRANSPORTER SUBFAMILY A ABCA"/>
    <property type="match status" value="1"/>
</dbReference>
<evidence type="ECO:0000256" key="1">
    <source>
        <dbReference type="ARBA" id="ARBA00004141"/>
    </source>
</evidence>
<keyword evidence="3" id="KW-0547">Nucleotide-binding</keyword>
<sequence length="3990" mass="451954">MAALSQHLRILLWKNWLSVKRQPVWSFILISWPVVVFIILAIIRLKFPPEPQPNCYLAPRNLPSAGFFPFLQTVLCDSDARCKGTPYMPEDLLPTLNGISSLRLKQKRSTNVGKDSHPSPQSAEVPKSKNTSLAFEDLVSHGESTFQNISSPSNLTSSISVFNQIFHFGKSQTQYSTAANLKVILCEVLSRYTARPGLTEGKMAASIHRTFCFTNLSLLESFTEEFRNQLSQVRLNPQYQAVFVSEMVSFLLLVSQVQNDTSLWHLLLLAPDVFQGSMQLQDIFDYLQNASSVVLAAQNVSALFVTEDRFRTVQNRVTDPLFSLNCSEQDKEKSLVTRDICNLFVNWKDNQTLVSDLEEVLRKLKLPEIGGKDSKRSINSDDLEAIQKSLYRLKGFEKKMNRSVLKSLNLFRNLKNETLQKLYAILELGMNPHHYYKLKEPYNKEIIDEIYNFTSLQLQSDFNGTSIFNTMTQWKEIQSALKLAAMIWNPDLLNNSNFSTEQTKDALKILLSTNMLPFLEDLRDRLNEMQEIPSLFSDYLLKPVSYKNFPDQLLALQKMFFIMTNTNLGYQYLLMPVFELMRKVQSSMGEAWWDELNVYWRMGEKLRSMKWNITGVMAYGQFLDVLNSHLHKLNNNSDSFFSEQMNRLSEFVTAVFKEFGENSEVANISLVTQAVQKTLYILKDLQLHYNVSKLKYIDLFFNFDNQTFERLSELLRLGMKILHYTTANEASSEGKVNPVYNLTHLLLQKEFNEPILQHNTSLEAKVMDLLHLALIPFFGNNKSDYKTPQNCSAQDVLHIALQMLFENATLSESLARSSCEPLFASMGVESGTMHNETFTKMFQLAIMNLKLSPEFDVAYEHSSERFSKELSCIIQSLQFSLSFLSKLDLVSELHNSWIQEKTKALTALAEGLLLSNASCPIPVLQDVGGVLPSQLLNVLVPFMLNETGLNSLNFSGSPADWHRLPLFSHLLPTFSVWNSSIYELLQMRGRASDQSEWRHFSQLWNATGNVLTTKWNLTEVDEYVRLLEIMNKALILVDIGVAPRKTEVFQILRNTSGGMKLSDLKDFYSSLKLFFNLTSAANSTVDLERTFQEIAPLYEIAGERLFYPNPYGKENQDVLTMAVAIWNQIILNRTHFNTEKAWEIIKMIALHAIPLENIEDYLSTNEEISSFSDFLLTPITSENFAEQLLVLEQLLAAMAKVNTSDHYLLFSSLSKLMQRLQSSSHGNEGNELHRFWQIAEILQSMNWGSMDSVTSQSLLDILQNQFKTMKNDSSLPFSKEIKQLVNFLSAIFEVYGEEDSRGANISIYSQAIQRSIFFLKDVQKSYNISELETINLLLNFYSKYTERLFEVWRAGMKILHDTNLNKTLEEKMNIIYHFSHWLLQKEFNEPILQHNTSLEAKMMDLLHLALIPFFGNNKSDYKTPQNCSAQDVLHIALQMLFENATLSESLARSSCEPLFASMGVESGTMHNETFTKMFQLAIMNLKLSPEFDVAYEHSSERFSKELSCIIQSLQFSLSFLSKLDLVSELHNSWIQEKTKALTALAEGLLLSNASCPIPVLQDVGGVLPSQLLNVLVPFMLNETGLNSLNFSGSPADWDNLSTLFSMAQNELHVNGLLQRLQSAFNLTEWSYFLSIWDAVDSVLNTKWNLTEVAAYVKLLEAMANSPANNVSALEIVEASRSILKRLNSSELLSGLNIGSRSASLSNKTGFDSVFDIVAHHFIVRAETLFNKTLPWTQSDRILSPTSLITRFLFLEFENTILQVTVNNSYNPYLMCLINATEIEDSKLTENITLLLKQTHLKKDPFMQNNTSEKHSSIPELLKLKISRLRDLTALLCDYESFKSMQHICHLPSVSFGELCEQSQSHEQLLRTIELSNQIVTNVLNRRRVSQELQDILIGDATDIQSQMKWFQENVPEIAFFQEIPQYMTTLNSMLNITGNLRDTSEQEKLREMFKNVDQLKEDLRNTAGMSTASIDALLEASLPENSTQLISQILQLESCTVPPGDPQLQTVAEEFCNLSLSERTRKMYILGVTLLRRLDIYNFLYKMFFPKELQKPVDKMLGLLTEMKYFRHQVESGVHPLLQAIHSLKKLRQSRNVPLTKTLLKSNNSKITHGTFKSMSKILCNQEITPLFFESLLPDFGDHVSNSSSVEDAYVQKLMRKYGIPHDSTQFCLSFYLDLVKTPTGALIWSFLKPMVLGKILYTPDTPETRAIMEKSNTTLKQMADLSLKSQEWLDKSPVIMNSLTKLNQTVPIIKNALQNPFVQVFIKLMVDLDAVELLTQINELDNIRLELQNNADIVNQLNTLATLAVNVSSCVSFNRIQAARNIEEMETVAKELFLKNELFASIIFKLPSSHSTPRHAVPGALALPPVLNYTIRMSSRITQTTNRIRERIWTVGPHNSTSQSQIYSRAFIYIQDSIERAIIELQTGKSPEDVAVQVQAMPYPCYNKDMFLTSVTYSLPFALMAAWVLFIADFVKTLVQEKDLRLYEYMKMMGVNASSHFIAWFIECAIFLLITVTFLIIVLKVGDILPKTNTALLFLYLMDYSLSIIAMSYFISVFFNNTNIAALVGSLVYILTFFPFIVLLVIENHLSFSVKSLLSLLSPTAFSYASQYIARYEAQGIGLQWDNMYKSPMIGDNTSFGWMCWLILIDSFIYFILGWYIRNVFPGRYGMAAPWYFPLLPSYWIEYNGYIPFWNEKRRALLFTKLVLRKEATLNNKICAPPPHLEPEPTHLALGVSLHGITKIYGSKAAVENLSLNFYEGNITSLLGHNGAGKTTTISILTGLFPTSSGTIFVYGKDIKTDQEVIRKNMGVCMQHNVLFNYLTTKEHLLLYGYIKVPHWSKEELLQEVKRTLKETGLYGHRHKLTGSLSGGMKRKLSIAIALLGGSRVVILDEPTTGVDPCSRRSIWEIISKNKKGRTIILSTHHLDEAEVLSDRIAFLEHGGLKCCGSPFYLKETFGDGYHLTLTKKKNMIEECDTAAVTSLIQSHLSEAYLKEDIGGELVYVLPPFKSAVSGAYQALLRALDTSLNDLHLGCYGISNTTVEEVFLNLTKELGKDQQEDAELSQQLPGSSGQTGSDEMSVSTDTFTERDDQLLIRSKSLKGLPLLLKKTLAMFIKRFHHTRRDVRGFIAQVILPVLFVMAAMGLGTLRTKETEYPELILSPSLYGTSDQADFFGNFNETTDALVASMLSFPGTDNTCMNESNSRCLTEDMLGQWITSGNERAKYSACNCTDGIQTCPPTDYSPPHRRTFSTRTLYNLTGHNVETYILATAKDFLQKRYGGWSFGLPLTADLQFDIRPVPPNRTLTKVWYNPEGYHSLPAYLNSLNNFILRANLPKNETSRYGIFLSAHPYPGGQSQEQVMLNSLLDIIVSMSVLVGYSITTASFVLYVVKEHQTKAKQLQHISGIGMTSYWVTNFVYDLVLFMVPIGLSIGVISAFQIPAFCNNNNLLAVFLLLLLFGYATFSWMYLLAGFFKETGMAFIVYVCVNLFFGINTIITHSVVFLLSQEKATDQGLRDLAENLRHAFLLFPQFCFGYGLIELSQDQALLGFLKAYGVDYPDKTFELDKTTSKLLAMFIQGTVFFAVRLIVHDGMIQKAWSSMLEFLFDRVHGKASLLLPVADEDEDVQAERNRVESGKADFDVVQLQNLTKIYHLPHKRIVAVKNVSLGIPAGECFGLLGVNGAGKTTIFKMLTGDIGASSGRLQVQDHSGSLNDIGEAHWSLFGYCPQEDALDDLLTVEEHMYYYARLHGIPEREIKGIILQLLHRLNLMAYKDRVTSMCSYGTNRKLSTALALIGNPSILLLDEPSSGMDPNAKRHLWKIISEEVQNKCSVILTSHSMEECEALCTRLAIMVNGSFQCIGSLQHIKSRFGRGFTVKMHLNSNTVSTETLTQFMKSHFPNTCLKDRHFNMVEYHVPVSAGGVANIFDLLETNKTAFKIRHFSVSQTTLEEVFINFAKDQADPDSADTGPDMASDSCDTSSQDSTISSIY</sequence>
<evidence type="ECO:0000313" key="10">
    <source>
        <dbReference type="Proteomes" id="UP001652627"/>
    </source>
</evidence>
<gene>
    <name evidence="11" type="primary">ABCA12</name>
</gene>
<dbReference type="InterPro" id="IPR003439">
    <property type="entry name" value="ABC_transporter-like_ATP-bd"/>
</dbReference>
<feature type="transmembrane region" description="Helical" evidence="8">
    <location>
        <begin position="24"/>
        <end position="45"/>
    </location>
</feature>
<feature type="transmembrane region" description="Helical" evidence="8">
    <location>
        <begin position="3127"/>
        <end position="3150"/>
    </location>
</feature>
<dbReference type="InterPro" id="IPR013525">
    <property type="entry name" value="ABC2_TM"/>
</dbReference>
<feature type="transmembrane region" description="Helical" evidence="8">
    <location>
        <begin position="3370"/>
        <end position="3392"/>
    </location>
</feature>
<feature type="transmembrane region" description="Helical" evidence="8">
    <location>
        <begin position="3482"/>
        <end position="3506"/>
    </location>
</feature>
<dbReference type="RefSeq" id="XP_067154833.1">
    <property type="nucleotide sequence ID" value="XM_067298732.1"/>
</dbReference>
<evidence type="ECO:0000256" key="7">
    <source>
        <dbReference type="SAM" id="MobiDB-lite"/>
    </source>
</evidence>
<feature type="transmembrane region" description="Helical" evidence="8">
    <location>
        <begin position="2641"/>
        <end position="2662"/>
    </location>
</feature>
<dbReference type="SMART" id="SM00382">
    <property type="entry name" value="AAA"/>
    <property type="match status" value="2"/>
</dbReference>
<dbReference type="Pfam" id="PF00005">
    <property type="entry name" value="ABC_tran"/>
    <property type="match status" value="2"/>
</dbReference>
<reference evidence="11" key="1">
    <citation type="submission" date="2025-08" db="UniProtKB">
        <authorList>
            <consortium name="RefSeq"/>
        </authorList>
    </citation>
    <scope>IDENTIFICATION</scope>
    <source>
        <tissue evidence="11">Blood</tissue>
    </source>
</reference>
<feature type="region of interest" description="Disordered" evidence="7">
    <location>
        <begin position="3060"/>
        <end position="3085"/>
    </location>
</feature>
<dbReference type="Pfam" id="PF23321">
    <property type="entry name" value="R1_ABCA1"/>
    <property type="match status" value="1"/>
</dbReference>
<evidence type="ECO:0000256" key="2">
    <source>
        <dbReference type="ARBA" id="ARBA00022692"/>
    </source>
</evidence>
<evidence type="ECO:0000256" key="4">
    <source>
        <dbReference type="ARBA" id="ARBA00022840"/>
    </source>
</evidence>
<feature type="region of interest" description="Disordered" evidence="7">
    <location>
        <begin position="107"/>
        <end position="129"/>
    </location>
</feature>
<feature type="transmembrane region" description="Helical" evidence="8">
    <location>
        <begin position="2536"/>
        <end position="2560"/>
    </location>
</feature>
<feature type="compositionally biased region" description="Polar residues" evidence="7">
    <location>
        <begin position="109"/>
        <end position="129"/>
    </location>
</feature>
<feature type="compositionally biased region" description="Polar residues" evidence="7">
    <location>
        <begin position="3065"/>
        <end position="3085"/>
    </location>
</feature>
<dbReference type="InterPro" id="IPR017871">
    <property type="entry name" value="ABC_transporter-like_CS"/>
</dbReference>
<keyword evidence="5 8" id="KW-1133">Transmembrane helix</keyword>
<comment type="subcellular location">
    <subcellularLocation>
        <location evidence="1">Membrane</location>
        <topology evidence="1">Multi-pass membrane protein</topology>
    </subcellularLocation>
</comment>
<keyword evidence="4" id="KW-0067">ATP-binding</keyword>
<keyword evidence="6 8" id="KW-0472">Membrane</keyword>
<evidence type="ECO:0000256" key="3">
    <source>
        <dbReference type="ARBA" id="ARBA00022741"/>
    </source>
</evidence>
<dbReference type="PANTHER" id="PTHR19229:SF29">
    <property type="entry name" value="GLUCOSYLCERAMIDE TRANSPORTER ABCA12"/>
    <property type="match status" value="1"/>
</dbReference>
<evidence type="ECO:0000259" key="9">
    <source>
        <dbReference type="PROSITE" id="PS50893"/>
    </source>
</evidence>
<dbReference type="InterPro" id="IPR027417">
    <property type="entry name" value="P-loop_NTPase"/>
</dbReference>
<protein>
    <submittedName>
        <fullName evidence="11">Glucosylceramide transporter ABCA12</fullName>
    </submittedName>
</protein>
<dbReference type="InterPro" id="IPR056264">
    <property type="entry name" value="R2_ABCA1-4-like"/>
</dbReference>
<proteinExistence type="predicted"/>
<feature type="transmembrane region" description="Helical" evidence="8">
    <location>
        <begin position="2567"/>
        <end position="2587"/>
    </location>
</feature>
<feature type="compositionally biased region" description="Low complexity" evidence="7">
    <location>
        <begin position="3974"/>
        <end position="3990"/>
    </location>
</feature>
<accession>A0ABM4EQ55</accession>
<feature type="transmembrane region" description="Helical" evidence="8">
    <location>
        <begin position="3451"/>
        <end position="3470"/>
    </location>
</feature>
<dbReference type="InterPro" id="IPR026082">
    <property type="entry name" value="ABCA"/>
</dbReference>
<dbReference type="SUPFAM" id="SSF52540">
    <property type="entry name" value="P-loop containing nucleoside triphosphate hydrolases"/>
    <property type="match status" value="2"/>
</dbReference>
<dbReference type="GeneID" id="106492326"/>
<keyword evidence="2 8" id="KW-0812">Transmembrane</keyword>
<evidence type="ECO:0000256" key="6">
    <source>
        <dbReference type="ARBA" id="ARBA00023136"/>
    </source>
</evidence>
<organism evidence="10 11">
    <name type="scientific">Apteryx mantelli</name>
    <name type="common">North Island brown kiwi</name>
    <dbReference type="NCBI Taxonomy" id="2696672"/>
    <lineage>
        <taxon>Eukaryota</taxon>
        <taxon>Metazoa</taxon>
        <taxon>Chordata</taxon>
        <taxon>Craniata</taxon>
        <taxon>Vertebrata</taxon>
        <taxon>Euteleostomi</taxon>
        <taxon>Archelosauria</taxon>
        <taxon>Archosauria</taxon>
        <taxon>Dinosauria</taxon>
        <taxon>Saurischia</taxon>
        <taxon>Theropoda</taxon>
        <taxon>Coelurosauria</taxon>
        <taxon>Aves</taxon>
        <taxon>Palaeognathae</taxon>
        <taxon>Apterygiformes</taxon>
        <taxon>Apterygidae</taxon>
        <taxon>Apteryx</taxon>
    </lineage>
</organism>
<evidence type="ECO:0000256" key="5">
    <source>
        <dbReference type="ARBA" id="ARBA00022989"/>
    </source>
</evidence>
<keyword evidence="10" id="KW-1185">Reference proteome</keyword>